<keyword evidence="2" id="KW-1185">Reference proteome</keyword>
<gene>
    <name evidence="1" type="ORF">FPZ49_15405</name>
</gene>
<organism evidence="1 2">
    <name type="scientific">Paenibacillus cremeus</name>
    <dbReference type="NCBI Taxonomy" id="2163881"/>
    <lineage>
        <taxon>Bacteria</taxon>
        <taxon>Bacillati</taxon>
        <taxon>Bacillota</taxon>
        <taxon>Bacilli</taxon>
        <taxon>Bacillales</taxon>
        <taxon>Paenibacillaceae</taxon>
        <taxon>Paenibacillus</taxon>
    </lineage>
</organism>
<dbReference type="AlphaFoldDB" id="A0A559KAE1"/>
<comment type="caution">
    <text evidence="1">The sequence shown here is derived from an EMBL/GenBank/DDBJ whole genome shotgun (WGS) entry which is preliminary data.</text>
</comment>
<accession>A0A559KAE1</accession>
<sequence length="110" mass="12794">MIQEDILEGFKIDRIEIFEIHGCFGLNFYCINGFTEYFVVDNSEEIVEFVAGQRSTWTDNIEILVEMSIWEVFRLKFLYSDIQGTQTSTLFTPTRARGGVQRSRSQLVAH</sequence>
<dbReference type="EMBL" id="VNJI01000017">
    <property type="protein sequence ID" value="TVY09095.1"/>
    <property type="molecule type" value="Genomic_DNA"/>
</dbReference>
<name>A0A559KAE1_9BACL</name>
<dbReference type="RefSeq" id="WP_144848169.1">
    <property type="nucleotide sequence ID" value="NZ_VNJI01000017.1"/>
</dbReference>
<protein>
    <submittedName>
        <fullName evidence="1">Uncharacterized protein</fullName>
    </submittedName>
</protein>
<evidence type="ECO:0000313" key="2">
    <source>
        <dbReference type="Proteomes" id="UP000317036"/>
    </source>
</evidence>
<reference evidence="1 2" key="1">
    <citation type="submission" date="2019-07" db="EMBL/GenBank/DDBJ databases">
        <authorList>
            <person name="Kim J."/>
        </authorList>
    </citation>
    <scope>NUCLEOTIDE SEQUENCE [LARGE SCALE GENOMIC DNA]</scope>
    <source>
        <strain evidence="1 2">JC52</strain>
    </source>
</reference>
<evidence type="ECO:0000313" key="1">
    <source>
        <dbReference type="EMBL" id="TVY09095.1"/>
    </source>
</evidence>
<proteinExistence type="predicted"/>
<dbReference type="Proteomes" id="UP000317036">
    <property type="component" value="Unassembled WGS sequence"/>
</dbReference>